<evidence type="ECO:0000313" key="1">
    <source>
        <dbReference type="EMBL" id="QDV40907.1"/>
    </source>
</evidence>
<name>A0A518HJ77_9BACT</name>
<dbReference type="Proteomes" id="UP000319004">
    <property type="component" value="Chromosome"/>
</dbReference>
<dbReference type="KEGG" id="snep:Enr13x_07430"/>
<keyword evidence="2" id="KW-1185">Reference proteome</keyword>
<evidence type="ECO:0000313" key="2">
    <source>
        <dbReference type="Proteomes" id="UP000319004"/>
    </source>
</evidence>
<accession>A0A518HJ77</accession>
<reference evidence="1 2" key="1">
    <citation type="submission" date="2019-03" db="EMBL/GenBank/DDBJ databases">
        <title>Deep-cultivation of Planctomycetes and their phenomic and genomic characterization uncovers novel biology.</title>
        <authorList>
            <person name="Wiegand S."/>
            <person name="Jogler M."/>
            <person name="Boedeker C."/>
            <person name="Pinto D."/>
            <person name="Vollmers J."/>
            <person name="Rivas-Marin E."/>
            <person name="Kohn T."/>
            <person name="Peeters S.H."/>
            <person name="Heuer A."/>
            <person name="Rast P."/>
            <person name="Oberbeckmann S."/>
            <person name="Bunk B."/>
            <person name="Jeske O."/>
            <person name="Meyerdierks A."/>
            <person name="Storesund J.E."/>
            <person name="Kallscheuer N."/>
            <person name="Luecker S."/>
            <person name="Lage O.M."/>
            <person name="Pohl T."/>
            <person name="Merkel B.J."/>
            <person name="Hornburger P."/>
            <person name="Mueller R.-W."/>
            <person name="Bruemmer F."/>
            <person name="Labrenz M."/>
            <person name="Spormann A.M."/>
            <person name="Op den Camp H."/>
            <person name="Overmann J."/>
            <person name="Amann R."/>
            <person name="Jetten M.S.M."/>
            <person name="Mascher T."/>
            <person name="Medema M.H."/>
            <person name="Devos D.P."/>
            <person name="Kaster A.-K."/>
            <person name="Ovreas L."/>
            <person name="Rohde M."/>
            <person name="Galperin M.Y."/>
            <person name="Jogler C."/>
        </authorList>
    </citation>
    <scope>NUCLEOTIDE SEQUENCE [LARGE SCALE GENOMIC DNA]</scope>
    <source>
        <strain evidence="1 2">Enr13</strain>
    </source>
</reference>
<gene>
    <name evidence="1" type="ORF">Enr13x_07430</name>
</gene>
<sequence length="93" mass="10499">MTLLKHLLRTALQSETHRRQQSSFVFPIDANSTAFFVSERAQTSATISGELRTAVGHRTKFEQGKGVAAERCQADLVFPKTSIWFLRTQFLQA</sequence>
<protein>
    <submittedName>
        <fullName evidence="1">Uncharacterized protein</fullName>
    </submittedName>
</protein>
<organism evidence="1 2">
    <name type="scientific">Stieleria neptunia</name>
    <dbReference type="NCBI Taxonomy" id="2527979"/>
    <lineage>
        <taxon>Bacteria</taxon>
        <taxon>Pseudomonadati</taxon>
        <taxon>Planctomycetota</taxon>
        <taxon>Planctomycetia</taxon>
        <taxon>Pirellulales</taxon>
        <taxon>Pirellulaceae</taxon>
        <taxon>Stieleria</taxon>
    </lineage>
</organism>
<proteinExistence type="predicted"/>
<dbReference type="AlphaFoldDB" id="A0A518HJ77"/>
<dbReference type="EMBL" id="CP037423">
    <property type="protein sequence ID" value="QDV40907.1"/>
    <property type="molecule type" value="Genomic_DNA"/>
</dbReference>